<dbReference type="SUPFAM" id="SSF56784">
    <property type="entry name" value="HAD-like"/>
    <property type="match status" value="1"/>
</dbReference>
<dbReference type="Gene3D" id="3.40.50.1000">
    <property type="entry name" value="HAD superfamily/HAD-like"/>
    <property type="match status" value="2"/>
</dbReference>
<dbReference type="GO" id="GO:0016787">
    <property type="term" value="F:hydrolase activity"/>
    <property type="evidence" value="ECO:0007669"/>
    <property type="project" value="UniProtKB-KW"/>
</dbReference>
<keyword evidence="2" id="KW-1185">Reference proteome</keyword>
<dbReference type="Pfam" id="PF13344">
    <property type="entry name" value="Hydrolase_6"/>
    <property type="match status" value="1"/>
</dbReference>
<organism evidence="1 2">
    <name type="scientific">Sulfitobacter sediminis</name>
    <dbReference type="NCBI Taxonomy" id="3234186"/>
    <lineage>
        <taxon>Bacteria</taxon>
        <taxon>Pseudomonadati</taxon>
        <taxon>Pseudomonadota</taxon>
        <taxon>Alphaproteobacteria</taxon>
        <taxon>Rhodobacterales</taxon>
        <taxon>Roseobacteraceae</taxon>
        <taxon>Sulfitobacter</taxon>
    </lineage>
</organism>
<dbReference type="RefSeq" id="WP_367879043.1">
    <property type="nucleotide sequence ID" value="NZ_JBFNXX010000014.1"/>
</dbReference>
<dbReference type="EMBL" id="JBFNXX010000014">
    <property type="protein sequence ID" value="MEW9921345.1"/>
    <property type="molecule type" value="Genomic_DNA"/>
</dbReference>
<protein>
    <submittedName>
        <fullName evidence="1">HAD-IIA family hydrolase</fullName>
    </submittedName>
</protein>
<dbReference type="PANTHER" id="PTHR19288:SF46">
    <property type="entry name" value="HALOACID DEHALOGENASE-LIKE HYDROLASE DOMAIN-CONTAINING PROTEIN 2"/>
    <property type="match status" value="1"/>
</dbReference>
<sequence length="294" mass="32282">MDDVVSIFERYQSVRHRLPKANFPADALRINSLMDVLDEVDAFVFDAFGVLNVGETPIPGAAERLDQLRSAGNKIRILSNAASYNHDRAVEKFRNLGVEVASEEIITSRSAALKGLGDMLWGCIAAPSDDLTDIPAATLRLGDDRSEYDSVDGILFLSTEIWNVDRQAILTESLLERQRPVVIANADIAAPRDNGFSLEPGHFGHLLADLGLPDVRFFGKPFPDVFQMVSDTLESSPPDRIAMCGDTLHTDILGAAAHGWRTVLVERDGMFSGVDATQFTMQSALVPTWRLSRI</sequence>
<keyword evidence="1" id="KW-0378">Hydrolase</keyword>
<accession>A0ABV3RQV9</accession>
<dbReference type="InterPro" id="IPR036412">
    <property type="entry name" value="HAD-like_sf"/>
</dbReference>
<evidence type="ECO:0000313" key="2">
    <source>
        <dbReference type="Proteomes" id="UP001556098"/>
    </source>
</evidence>
<name>A0ABV3RQV9_9RHOB</name>
<dbReference type="InterPro" id="IPR023214">
    <property type="entry name" value="HAD_sf"/>
</dbReference>
<dbReference type="Proteomes" id="UP001556098">
    <property type="component" value="Unassembled WGS sequence"/>
</dbReference>
<dbReference type="InterPro" id="IPR006357">
    <property type="entry name" value="HAD-SF_hydro_IIA"/>
</dbReference>
<dbReference type="PANTHER" id="PTHR19288">
    <property type="entry name" value="4-NITROPHENYLPHOSPHATASE-RELATED"/>
    <property type="match status" value="1"/>
</dbReference>
<gene>
    <name evidence="1" type="ORF">AB2B41_17170</name>
</gene>
<dbReference type="Pfam" id="PF13242">
    <property type="entry name" value="Hydrolase_like"/>
    <property type="match status" value="1"/>
</dbReference>
<evidence type="ECO:0000313" key="1">
    <source>
        <dbReference type="EMBL" id="MEW9921345.1"/>
    </source>
</evidence>
<proteinExistence type="predicted"/>
<comment type="caution">
    <text evidence="1">The sequence shown here is derived from an EMBL/GenBank/DDBJ whole genome shotgun (WGS) entry which is preliminary data.</text>
</comment>
<reference evidence="1 2" key="1">
    <citation type="submission" date="2024-07" db="EMBL/GenBank/DDBJ databases">
        <title>Marimonas sp.nov., isolated from tidal-flat sediment.</title>
        <authorList>
            <person name="Jayan J.N."/>
            <person name="Lee S.S."/>
        </authorList>
    </citation>
    <scope>NUCLEOTIDE SEQUENCE [LARGE SCALE GENOMIC DNA]</scope>
    <source>
        <strain evidence="1 2">MJW-29</strain>
    </source>
</reference>